<dbReference type="EMBL" id="QNRK01000031">
    <property type="protein sequence ID" value="RBP06401.1"/>
    <property type="molecule type" value="Genomic_DNA"/>
</dbReference>
<evidence type="ECO:0000313" key="3">
    <source>
        <dbReference type="Proteomes" id="UP000253529"/>
    </source>
</evidence>
<evidence type="ECO:0000259" key="1">
    <source>
        <dbReference type="PROSITE" id="PS50076"/>
    </source>
</evidence>
<evidence type="ECO:0000313" key="2">
    <source>
        <dbReference type="EMBL" id="RBP06401.1"/>
    </source>
</evidence>
<comment type="caution">
    <text evidence="2">The sequence shown here is derived from an EMBL/GenBank/DDBJ whole genome shotgun (WGS) entry which is preliminary data.</text>
</comment>
<gene>
    <name evidence="2" type="ORF">DFR50_13121</name>
</gene>
<protein>
    <submittedName>
        <fullName evidence="2">DnaJ-like protein</fullName>
    </submittedName>
</protein>
<dbReference type="PRINTS" id="PR00625">
    <property type="entry name" value="JDOMAIN"/>
</dbReference>
<dbReference type="Pfam" id="PF00226">
    <property type="entry name" value="DnaJ"/>
    <property type="match status" value="1"/>
</dbReference>
<dbReference type="OrthoDB" id="9786294at2"/>
<dbReference type="InterPro" id="IPR001623">
    <property type="entry name" value="DnaJ_domain"/>
</dbReference>
<name>A0A366EVH1_9HYPH</name>
<dbReference type="PROSITE" id="PS50076">
    <property type="entry name" value="DNAJ_2"/>
    <property type="match status" value="1"/>
</dbReference>
<dbReference type="CDD" id="cd06257">
    <property type="entry name" value="DnaJ"/>
    <property type="match status" value="1"/>
</dbReference>
<dbReference type="SMART" id="SM00271">
    <property type="entry name" value="DnaJ"/>
    <property type="match status" value="1"/>
</dbReference>
<dbReference type="Proteomes" id="UP000253529">
    <property type="component" value="Unassembled WGS sequence"/>
</dbReference>
<feature type="domain" description="J" evidence="1">
    <location>
        <begin position="131"/>
        <end position="196"/>
    </location>
</feature>
<sequence>MDLNSPLFDRIRVKPAKSAPEKPKAKILCSHPGCQEEGVFRAPKGREREGEYFTFCKDHVREYNATYDYFKGMDDESMAKFRQADAIGHRPTWKLGDRAAASHVDETVFAEARAARRRGLKGKAPQTEAAPRYNALALKALMTLELDGQATQARIKARYKDLVKRHHPDANGGDRSSEDKLREIIQAYNYLRANKLV</sequence>
<proteinExistence type="predicted"/>
<reference evidence="2 3" key="1">
    <citation type="submission" date="2018-06" db="EMBL/GenBank/DDBJ databases">
        <title>Genomic Encyclopedia of Type Strains, Phase IV (KMG-IV): sequencing the most valuable type-strain genomes for metagenomic binning, comparative biology and taxonomic classification.</title>
        <authorList>
            <person name="Goeker M."/>
        </authorList>
    </citation>
    <scope>NUCLEOTIDE SEQUENCE [LARGE SCALE GENOMIC DNA]</scope>
    <source>
        <strain evidence="2 3">DSM 24875</strain>
    </source>
</reference>
<accession>A0A366EVH1</accession>
<dbReference type="SUPFAM" id="SSF46565">
    <property type="entry name" value="Chaperone J-domain"/>
    <property type="match status" value="1"/>
</dbReference>
<dbReference type="AlphaFoldDB" id="A0A366EVH1"/>
<dbReference type="RefSeq" id="WP_113891601.1">
    <property type="nucleotide sequence ID" value="NZ_QNRK01000031.1"/>
</dbReference>
<dbReference type="InterPro" id="IPR036869">
    <property type="entry name" value="J_dom_sf"/>
</dbReference>
<dbReference type="Gene3D" id="1.10.287.110">
    <property type="entry name" value="DnaJ domain"/>
    <property type="match status" value="1"/>
</dbReference>
<keyword evidence="3" id="KW-1185">Reference proteome</keyword>
<organism evidence="2 3">
    <name type="scientific">Roseiarcus fermentans</name>
    <dbReference type="NCBI Taxonomy" id="1473586"/>
    <lineage>
        <taxon>Bacteria</taxon>
        <taxon>Pseudomonadati</taxon>
        <taxon>Pseudomonadota</taxon>
        <taxon>Alphaproteobacteria</taxon>
        <taxon>Hyphomicrobiales</taxon>
        <taxon>Roseiarcaceae</taxon>
        <taxon>Roseiarcus</taxon>
    </lineage>
</organism>